<evidence type="ECO:0000313" key="14">
    <source>
        <dbReference type="Proteomes" id="UP000254720"/>
    </source>
</evidence>
<evidence type="ECO:0000256" key="3">
    <source>
        <dbReference type="ARBA" id="ARBA00012387"/>
    </source>
</evidence>
<evidence type="ECO:0000256" key="8">
    <source>
        <dbReference type="ARBA" id="ARBA00047343"/>
    </source>
</evidence>
<keyword evidence="7" id="KW-0342">GTP-binding</keyword>
<comment type="pathway">
    <text evidence="1">Nucleotide-sugar biosynthesis; GDP-alpha-D-mannose biosynthesis; GDP-alpha-D-mannose from alpha-D-mannose 1-phosphate (GTP route): step 1/1.</text>
</comment>
<dbReference type="PANTHER" id="PTHR46390:SF1">
    <property type="entry name" value="MANNOSE-1-PHOSPHATE GUANYLYLTRANSFERASE"/>
    <property type="match status" value="1"/>
</dbReference>
<dbReference type="InterPro" id="IPR029044">
    <property type="entry name" value="Nucleotide-diphossugar_trans"/>
</dbReference>
<dbReference type="InterPro" id="IPR014710">
    <property type="entry name" value="RmlC-like_jellyroll"/>
</dbReference>
<dbReference type="GO" id="GO:0004475">
    <property type="term" value="F:mannose-1-phosphate guanylyltransferase (GTP) activity"/>
    <property type="evidence" value="ECO:0007669"/>
    <property type="project" value="UniProtKB-EC"/>
</dbReference>
<dbReference type="InterPro" id="IPR051161">
    <property type="entry name" value="Mannose-6P_isomerase_type2"/>
</dbReference>
<comment type="similarity">
    <text evidence="2 9">Belongs to the mannose-6-phosphate isomerase type 2 family.</text>
</comment>
<name>A0A370GX38_9COXI</name>
<sequence length="484" mass="54353">MTHPEDTLIPVILSGGTGSRLWPVSREAHPKPFMRLPDGETLLQKTFLRAMRFSRSPEVMTITNREYYLKSKADYKAVLTEPITTSFLLEPFGRNTAPAITLAALKALANYGPEAILLVLPADHLIENTDAFDKQCAKAITLAKDNRMVTFGIMPTAPETGFGYIEFGDLYPAHTDCHQVRRFVEKPDAALANTLFQSSQYLWNAGMFCFKAGVLINELNHHAPQILQAARQCWEKSRAHPTDPYTFEFDPVSFAEQPDISIDYALMEKSQEIAVIACQFGWQDIGSWEAYKKLHPADSNGNTVLGDAILIDSQNNFIHSESRMVASIGVQNLAIIDTPDALLITHRDRTQDVKQVVQTLKEKSHQSYLMHRTVIRPWGSYTVLEEGHGFKIKRIVVKPEASLSLQMHHHRSEHWVVVEGTAQVLNGEQTILLNTNESTFVPVGTPHRLSNPGKTDLVIIEVQTGQYLGEDDIVRFEDTYGRVT</sequence>
<feature type="domain" description="MannoseP isomerase/GMP-like beta-helix" evidence="12">
    <location>
        <begin position="306"/>
        <end position="360"/>
    </location>
</feature>
<dbReference type="CDD" id="cd02509">
    <property type="entry name" value="GDP-M1P_Guanylyltransferase"/>
    <property type="match status" value="1"/>
</dbReference>
<dbReference type="InterPro" id="IPR049577">
    <property type="entry name" value="GMPP_N"/>
</dbReference>
<evidence type="ECO:0000256" key="7">
    <source>
        <dbReference type="ARBA" id="ARBA00023134"/>
    </source>
</evidence>
<dbReference type="OrthoDB" id="9806359at2"/>
<dbReference type="FunFam" id="2.60.120.10:FF:000032">
    <property type="entry name" value="Mannose-1-phosphate guanylyltransferase/mannose-6-phosphate isomerase"/>
    <property type="match status" value="1"/>
</dbReference>
<evidence type="ECO:0000259" key="11">
    <source>
        <dbReference type="Pfam" id="PF01050"/>
    </source>
</evidence>
<dbReference type="EMBL" id="QQAX01000003">
    <property type="protein sequence ID" value="RDI48121.1"/>
    <property type="molecule type" value="Genomic_DNA"/>
</dbReference>
<dbReference type="Pfam" id="PF22640">
    <property type="entry name" value="ManC_GMP_beta-helix"/>
    <property type="match status" value="1"/>
</dbReference>
<dbReference type="GO" id="GO:0000271">
    <property type="term" value="P:polysaccharide biosynthetic process"/>
    <property type="evidence" value="ECO:0007669"/>
    <property type="project" value="InterPro"/>
</dbReference>
<dbReference type="CDD" id="cd02213">
    <property type="entry name" value="cupin_PMI_typeII_C"/>
    <property type="match status" value="1"/>
</dbReference>
<evidence type="ECO:0000256" key="4">
    <source>
        <dbReference type="ARBA" id="ARBA00022679"/>
    </source>
</evidence>
<comment type="catalytic activity">
    <reaction evidence="8">
        <text>alpha-D-mannose 1-phosphate + GTP + H(+) = GDP-alpha-D-mannose + diphosphate</text>
        <dbReference type="Rhea" id="RHEA:15229"/>
        <dbReference type="ChEBI" id="CHEBI:15378"/>
        <dbReference type="ChEBI" id="CHEBI:33019"/>
        <dbReference type="ChEBI" id="CHEBI:37565"/>
        <dbReference type="ChEBI" id="CHEBI:57527"/>
        <dbReference type="ChEBI" id="CHEBI:58409"/>
        <dbReference type="EC" id="2.7.7.13"/>
    </reaction>
</comment>
<dbReference type="AlphaFoldDB" id="A0A370GX38"/>
<dbReference type="GO" id="GO:0016853">
    <property type="term" value="F:isomerase activity"/>
    <property type="evidence" value="ECO:0007669"/>
    <property type="project" value="UniProtKB-KW"/>
</dbReference>
<dbReference type="Pfam" id="PF01050">
    <property type="entry name" value="MannoseP_isomer"/>
    <property type="match status" value="1"/>
</dbReference>
<dbReference type="SUPFAM" id="SSF51182">
    <property type="entry name" value="RmlC-like cupins"/>
    <property type="match status" value="1"/>
</dbReference>
<keyword evidence="4 13" id="KW-0808">Transferase</keyword>
<dbReference type="InterPro" id="IPR006375">
    <property type="entry name" value="Man1P_GuaTrfase/Man6P_Isoase"/>
</dbReference>
<evidence type="ECO:0000259" key="10">
    <source>
        <dbReference type="Pfam" id="PF00483"/>
    </source>
</evidence>
<dbReference type="Gene3D" id="2.60.120.10">
    <property type="entry name" value="Jelly Rolls"/>
    <property type="match status" value="1"/>
</dbReference>
<dbReference type="UniPathway" id="UPA00126">
    <property type="reaction ID" value="UER00930"/>
</dbReference>
<organism evidence="13 14">
    <name type="scientific">Aquicella lusitana</name>
    <dbReference type="NCBI Taxonomy" id="254246"/>
    <lineage>
        <taxon>Bacteria</taxon>
        <taxon>Pseudomonadati</taxon>
        <taxon>Pseudomonadota</taxon>
        <taxon>Gammaproteobacteria</taxon>
        <taxon>Legionellales</taxon>
        <taxon>Coxiellaceae</taxon>
        <taxon>Aquicella</taxon>
    </lineage>
</organism>
<keyword evidence="5 13" id="KW-0548">Nucleotidyltransferase</keyword>
<accession>A0A370GX38</accession>
<dbReference type="RefSeq" id="WP_114833599.1">
    <property type="nucleotide sequence ID" value="NZ_LR699114.1"/>
</dbReference>
<evidence type="ECO:0000259" key="12">
    <source>
        <dbReference type="Pfam" id="PF22640"/>
    </source>
</evidence>
<dbReference type="PANTHER" id="PTHR46390">
    <property type="entry name" value="MANNOSE-1-PHOSPHATE GUANYLYLTRANSFERASE"/>
    <property type="match status" value="1"/>
</dbReference>
<proteinExistence type="inferred from homology"/>
<keyword evidence="6" id="KW-0547">Nucleotide-binding</keyword>
<feature type="domain" description="Nucleotidyl transferase" evidence="10">
    <location>
        <begin position="10"/>
        <end position="298"/>
    </location>
</feature>
<dbReference type="NCBIfam" id="TIGR01479">
    <property type="entry name" value="GMP_PMI"/>
    <property type="match status" value="1"/>
</dbReference>
<evidence type="ECO:0000256" key="2">
    <source>
        <dbReference type="ARBA" id="ARBA00006115"/>
    </source>
</evidence>
<reference evidence="13 14" key="1">
    <citation type="submission" date="2018-07" db="EMBL/GenBank/DDBJ databases">
        <title>Genomic Encyclopedia of Type Strains, Phase IV (KMG-IV): sequencing the most valuable type-strain genomes for metagenomic binning, comparative biology and taxonomic classification.</title>
        <authorList>
            <person name="Goeker M."/>
        </authorList>
    </citation>
    <scope>NUCLEOTIDE SEQUENCE [LARGE SCALE GENOMIC DNA]</scope>
    <source>
        <strain evidence="13 14">DSM 16500</strain>
    </source>
</reference>
<evidence type="ECO:0000256" key="6">
    <source>
        <dbReference type="ARBA" id="ARBA00022741"/>
    </source>
</evidence>
<dbReference type="Proteomes" id="UP000254720">
    <property type="component" value="Unassembled WGS sequence"/>
</dbReference>
<dbReference type="FunFam" id="3.90.550.10:FF:000046">
    <property type="entry name" value="Mannose-1-phosphate guanylyltransferase (GDP)"/>
    <property type="match status" value="1"/>
</dbReference>
<dbReference type="EC" id="2.7.7.13" evidence="3"/>
<dbReference type="InterPro" id="IPR005835">
    <property type="entry name" value="NTP_transferase_dom"/>
</dbReference>
<dbReference type="Pfam" id="PF00483">
    <property type="entry name" value="NTP_transferase"/>
    <property type="match status" value="1"/>
</dbReference>
<comment type="caution">
    <text evidence="13">The sequence shown here is derived from an EMBL/GenBank/DDBJ whole genome shotgun (WGS) entry which is preliminary data.</text>
</comment>
<dbReference type="Gene3D" id="3.90.550.10">
    <property type="entry name" value="Spore Coat Polysaccharide Biosynthesis Protein SpsA, Chain A"/>
    <property type="match status" value="1"/>
</dbReference>
<dbReference type="GO" id="GO:0005525">
    <property type="term" value="F:GTP binding"/>
    <property type="evidence" value="ECO:0007669"/>
    <property type="project" value="UniProtKB-KW"/>
</dbReference>
<evidence type="ECO:0000256" key="1">
    <source>
        <dbReference type="ARBA" id="ARBA00004823"/>
    </source>
</evidence>
<protein>
    <recommendedName>
        <fullName evidence="3">mannose-1-phosphate guanylyltransferase</fullName>
        <ecNumber evidence="3">2.7.7.13</ecNumber>
    </recommendedName>
</protein>
<feature type="domain" description="Mannose-6-phosphate isomerase type II C-terminal" evidence="11">
    <location>
        <begin position="366"/>
        <end position="478"/>
    </location>
</feature>
<gene>
    <name evidence="13" type="ORF">C8D86_10386</name>
</gene>
<dbReference type="InterPro" id="IPR001538">
    <property type="entry name" value="Man6P_isomerase-2_C"/>
</dbReference>
<dbReference type="InterPro" id="IPR054566">
    <property type="entry name" value="ManC/GMP-like_b-helix"/>
</dbReference>
<dbReference type="InterPro" id="IPR011051">
    <property type="entry name" value="RmlC_Cupin_sf"/>
</dbReference>
<dbReference type="GO" id="GO:0009298">
    <property type="term" value="P:GDP-mannose biosynthetic process"/>
    <property type="evidence" value="ECO:0007669"/>
    <property type="project" value="UniProtKB-UniPathway"/>
</dbReference>
<evidence type="ECO:0000256" key="5">
    <source>
        <dbReference type="ARBA" id="ARBA00022695"/>
    </source>
</evidence>
<keyword evidence="14" id="KW-1185">Reference proteome</keyword>
<dbReference type="SUPFAM" id="SSF53448">
    <property type="entry name" value="Nucleotide-diphospho-sugar transferases"/>
    <property type="match status" value="1"/>
</dbReference>
<keyword evidence="13" id="KW-0413">Isomerase</keyword>
<evidence type="ECO:0000313" key="13">
    <source>
        <dbReference type="EMBL" id="RDI48121.1"/>
    </source>
</evidence>
<evidence type="ECO:0000256" key="9">
    <source>
        <dbReference type="RuleBase" id="RU004190"/>
    </source>
</evidence>